<protein>
    <submittedName>
        <fullName evidence="1">Uncharacterized protein</fullName>
    </submittedName>
</protein>
<name>A0A6C0EF83_9ZZZZ</name>
<organism evidence="1">
    <name type="scientific">viral metagenome</name>
    <dbReference type="NCBI Taxonomy" id="1070528"/>
    <lineage>
        <taxon>unclassified sequences</taxon>
        <taxon>metagenomes</taxon>
        <taxon>organismal metagenomes</taxon>
    </lineage>
</organism>
<dbReference type="EMBL" id="MN738843">
    <property type="protein sequence ID" value="QHT27836.1"/>
    <property type="molecule type" value="Genomic_DNA"/>
</dbReference>
<accession>A0A6C0EF83</accession>
<sequence length="193" mass="22332">MSEINEVIEAFANIEVNDINDVNELTEPTELELNKIYTINLGDLSHAGLSHEEVKKVYKNGSPASFIMEPVLPKWFNNLVYHNKKMRINIDDEEIPIQPDYIDINNENILYDQKSFNKNGGSFVRSKMKGCGRTKKEIEFQKWAKAQIFIWTDICNLPEVKVIALSGEECLKRFPKGNITYKKYDLLFNPNNN</sequence>
<dbReference type="AlphaFoldDB" id="A0A6C0EF83"/>
<proteinExistence type="predicted"/>
<evidence type="ECO:0000313" key="1">
    <source>
        <dbReference type="EMBL" id="QHT27836.1"/>
    </source>
</evidence>
<reference evidence="1" key="1">
    <citation type="journal article" date="2020" name="Nature">
        <title>Giant virus diversity and host interactions through global metagenomics.</title>
        <authorList>
            <person name="Schulz F."/>
            <person name="Roux S."/>
            <person name="Paez-Espino D."/>
            <person name="Jungbluth S."/>
            <person name="Walsh D.A."/>
            <person name="Denef V.J."/>
            <person name="McMahon K.D."/>
            <person name="Konstantinidis K.T."/>
            <person name="Eloe-Fadrosh E.A."/>
            <person name="Kyrpides N.C."/>
            <person name="Woyke T."/>
        </authorList>
    </citation>
    <scope>NUCLEOTIDE SEQUENCE</scope>
    <source>
        <strain evidence="1">GVMAG-M-3300000115-19</strain>
    </source>
</reference>